<evidence type="ECO:0000256" key="3">
    <source>
        <dbReference type="ARBA" id="ARBA00022527"/>
    </source>
</evidence>
<dbReference type="SMART" id="SM00369">
    <property type="entry name" value="LRR_TYP"/>
    <property type="match status" value="6"/>
</dbReference>
<dbReference type="InterPro" id="IPR051420">
    <property type="entry name" value="Ser_Thr_Kinases_DiverseReg"/>
</dbReference>
<comment type="caution">
    <text evidence="22">The sequence shown here is derived from an EMBL/GenBank/DDBJ whole genome shotgun (WGS) entry which is preliminary data.</text>
</comment>
<evidence type="ECO:0000313" key="23">
    <source>
        <dbReference type="Proteomes" id="UP001386955"/>
    </source>
</evidence>
<dbReference type="Gene3D" id="3.30.200.20">
    <property type="entry name" value="Phosphorylase Kinase, domain 1"/>
    <property type="match status" value="1"/>
</dbReference>
<keyword evidence="3" id="KW-0723">Serine/threonine-protein kinase</keyword>
<evidence type="ECO:0000256" key="9">
    <source>
        <dbReference type="ARBA" id="ARBA00022737"/>
    </source>
</evidence>
<dbReference type="PROSITE" id="PS00107">
    <property type="entry name" value="PROTEIN_KINASE_ATP"/>
    <property type="match status" value="1"/>
</dbReference>
<evidence type="ECO:0000256" key="17">
    <source>
        <dbReference type="ARBA" id="ARBA00047899"/>
    </source>
</evidence>
<dbReference type="Proteomes" id="UP001386955">
    <property type="component" value="Unassembled WGS sequence"/>
</dbReference>
<feature type="binding site" evidence="19">
    <location>
        <position position="565"/>
    </location>
    <ligand>
        <name>ATP</name>
        <dbReference type="ChEBI" id="CHEBI:30616"/>
    </ligand>
</feature>
<feature type="domain" description="Protein kinase" evidence="21">
    <location>
        <begin position="536"/>
        <end position="816"/>
    </location>
</feature>
<dbReference type="InterPro" id="IPR011009">
    <property type="entry name" value="Kinase-like_dom_sf"/>
</dbReference>
<dbReference type="InterPro" id="IPR003591">
    <property type="entry name" value="Leu-rich_rpt_typical-subtyp"/>
</dbReference>
<keyword evidence="12 19" id="KW-0067">ATP-binding</keyword>
<keyword evidence="7 20" id="KW-0812">Transmembrane</keyword>
<dbReference type="Pfam" id="PF00069">
    <property type="entry name" value="Pkinase"/>
    <property type="match status" value="1"/>
</dbReference>
<evidence type="ECO:0000313" key="22">
    <source>
        <dbReference type="EMBL" id="KAK7390125.1"/>
    </source>
</evidence>
<accession>A0AAN9S7D0</accession>
<dbReference type="FunFam" id="1.10.510.10:FF:000445">
    <property type="entry name" value="MDIS1-interacting receptor like kinase 2"/>
    <property type="match status" value="1"/>
</dbReference>
<evidence type="ECO:0000256" key="8">
    <source>
        <dbReference type="ARBA" id="ARBA00022729"/>
    </source>
</evidence>
<dbReference type="Pfam" id="PF00560">
    <property type="entry name" value="LRR_1"/>
    <property type="match status" value="4"/>
</dbReference>
<keyword evidence="13 20" id="KW-1133">Transmembrane helix</keyword>
<evidence type="ECO:0000256" key="14">
    <source>
        <dbReference type="ARBA" id="ARBA00023136"/>
    </source>
</evidence>
<dbReference type="GO" id="GO:0016020">
    <property type="term" value="C:membrane"/>
    <property type="evidence" value="ECO:0007669"/>
    <property type="project" value="UniProtKB-SubCell"/>
</dbReference>
<evidence type="ECO:0000256" key="10">
    <source>
        <dbReference type="ARBA" id="ARBA00022741"/>
    </source>
</evidence>
<keyword evidence="14 20" id="KW-0472">Membrane</keyword>
<dbReference type="FunFam" id="3.80.10.10:FF:000233">
    <property type="entry name" value="Leucine-rich repeat receptor-like protein kinase TDR"/>
    <property type="match status" value="1"/>
</dbReference>
<dbReference type="GO" id="GO:0009791">
    <property type="term" value="P:post-embryonic development"/>
    <property type="evidence" value="ECO:0007669"/>
    <property type="project" value="UniProtKB-ARBA"/>
</dbReference>
<dbReference type="SUPFAM" id="SSF52058">
    <property type="entry name" value="L domain-like"/>
    <property type="match status" value="1"/>
</dbReference>
<keyword evidence="23" id="KW-1185">Reference proteome</keyword>
<comment type="catalytic activity">
    <reaction evidence="18">
        <text>L-seryl-[protein] + ATP = O-phospho-L-seryl-[protein] + ADP + H(+)</text>
        <dbReference type="Rhea" id="RHEA:17989"/>
        <dbReference type="Rhea" id="RHEA-COMP:9863"/>
        <dbReference type="Rhea" id="RHEA-COMP:11604"/>
        <dbReference type="ChEBI" id="CHEBI:15378"/>
        <dbReference type="ChEBI" id="CHEBI:29999"/>
        <dbReference type="ChEBI" id="CHEBI:30616"/>
        <dbReference type="ChEBI" id="CHEBI:83421"/>
        <dbReference type="ChEBI" id="CHEBI:456216"/>
        <dbReference type="EC" id="2.7.11.1"/>
    </reaction>
</comment>
<dbReference type="EC" id="2.7.11.1" evidence="2"/>
<keyword evidence="6" id="KW-0808">Transferase</keyword>
<dbReference type="InterPro" id="IPR032675">
    <property type="entry name" value="LRR_dom_sf"/>
</dbReference>
<dbReference type="GO" id="GO:0004674">
    <property type="term" value="F:protein serine/threonine kinase activity"/>
    <property type="evidence" value="ECO:0007669"/>
    <property type="project" value="UniProtKB-KW"/>
</dbReference>
<evidence type="ECO:0000256" key="12">
    <source>
        <dbReference type="ARBA" id="ARBA00022840"/>
    </source>
</evidence>
<evidence type="ECO:0000256" key="5">
    <source>
        <dbReference type="ARBA" id="ARBA00022614"/>
    </source>
</evidence>
<keyword evidence="5" id="KW-0433">Leucine-rich repeat</keyword>
<dbReference type="InterPro" id="IPR008266">
    <property type="entry name" value="Tyr_kinase_AS"/>
</dbReference>
<dbReference type="Gene3D" id="3.80.10.10">
    <property type="entry name" value="Ribonuclease Inhibitor"/>
    <property type="match status" value="2"/>
</dbReference>
<evidence type="ECO:0000256" key="6">
    <source>
        <dbReference type="ARBA" id="ARBA00022679"/>
    </source>
</evidence>
<keyword evidence="8" id="KW-0732">Signal</keyword>
<keyword evidence="16" id="KW-0325">Glycoprotein</keyword>
<evidence type="ECO:0000256" key="13">
    <source>
        <dbReference type="ARBA" id="ARBA00022989"/>
    </source>
</evidence>
<evidence type="ECO:0000256" key="18">
    <source>
        <dbReference type="ARBA" id="ARBA00048679"/>
    </source>
</evidence>
<feature type="transmembrane region" description="Helical" evidence="20">
    <location>
        <begin position="9"/>
        <end position="31"/>
    </location>
</feature>
<dbReference type="AlphaFoldDB" id="A0AAN9S7D0"/>
<reference evidence="22 23" key="1">
    <citation type="submission" date="2024-01" db="EMBL/GenBank/DDBJ databases">
        <title>The genomes of 5 underutilized Papilionoideae crops provide insights into root nodulation and disease resistanc.</title>
        <authorList>
            <person name="Jiang F."/>
        </authorList>
    </citation>
    <scope>NUCLEOTIDE SEQUENCE [LARGE SCALE GENOMIC DNA]</scope>
    <source>
        <strain evidence="22">DUOXIRENSHENG_FW03</strain>
        <tissue evidence="22">Leaves</tissue>
    </source>
</reference>
<evidence type="ECO:0000256" key="16">
    <source>
        <dbReference type="ARBA" id="ARBA00023180"/>
    </source>
</evidence>
<keyword evidence="9" id="KW-0677">Repeat</keyword>
<keyword evidence="15" id="KW-0675">Receptor</keyword>
<evidence type="ECO:0000256" key="15">
    <source>
        <dbReference type="ARBA" id="ARBA00023170"/>
    </source>
</evidence>
<evidence type="ECO:0000256" key="2">
    <source>
        <dbReference type="ARBA" id="ARBA00012513"/>
    </source>
</evidence>
<gene>
    <name evidence="22" type="ORF">VNO78_25424</name>
</gene>
<protein>
    <recommendedName>
        <fullName evidence="2">non-specific serine/threonine protein kinase</fullName>
        <ecNumber evidence="2">2.7.11.1</ecNumber>
    </recommendedName>
</protein>
<dbReference type="PROSITE" id="PS00109">
    <property type="entry name" value="PROTEIN_KINASE_TYR"/>
    <property type="match status" value="1"/>
</dbReference>
<organism evidence="22 23">
    <name type="scientific">Psophocarpus tetragonolobus</name>
    <name type="common">Winged bean</name>
    <name type="synonym">Dolichos tetragonolobus</name>
    <dbReference type="NCBI Taxonomy" id="3891"/>
    <lineage>
        <taxon>Eukaryota</taxon>
        <taxon>Viridiplantae</taxon>
        <taxon>Streptophyta</taxon>
        <taxon>Embryophyta</taxon>
        <taxon>Tracheophyta</taxon>
        <taxon>Spermatophyta</taxon>
        <taxon>Magnoliopsida</taxon>
        <taxon>eudicotyledons</taxon>
        <taxon>Gunneridae</taxon>
        <taxon>Pentapetalae</taxon>
        <taxon>rosids</taxon>
        <taxon>fabids</taxon>
        <taxon>Fabales</taxon>
        <taxon>Fabaceae</taxon>
        <taxon>Papilionoideae</taxon>
        <taxon>50 kb inversion clade</taxon>
        <taxon>NPAAA clade</taxon>
        <taxon>indigoferoid/millettioid clade</taxon>
        <taxon>Phaseoleae</taxon>
        <taxon>Psophocarpus</taxon>
    </lineage>
</organism>
<proteinExistence type="predicted"/>
<dbReference type="PANTHER" id="PTHR48005:SF16">
    <property type="entry name" value="MDIS1-INTERACTING RECEPTOR LIKE KINASE 2-LIKE ISOFORM X1"/>
    <property type="match status" value="1"/>
</dbReference>
<evidence type="ECO:0000256" key="19">
    <source>
        <dbReference type="PROSITE-ProRule" id="PRU10141"/>
    </source>
</evidence>
<dbReference type="EMBL" id="JAYMYS010000006">
    <property type="protein sequence ID" value="KAK7390125.1"/>
    <property type="molecule type" value="Genomic_DNA"/>
</dbReference>
<keyword evidence="11" id="KW-0418">Kinase</keyword>
<sequence length="825" mass="92642">MANCVCRLLVVNCMLIMAFYNMMVLLLPSVVGTSMAPSSNSSFINEERKALLESGWWNDYRNISHHCEWYGILCNEAGSVIHIYMDIPPPKELRLIQNLKVTAFSNLYSLDLYGMGLTGNIPLEICTFTNLSALYLNHNHLQGSIPVQLGNLTRLKYLSFYNNSLTGFIPSTFRKLVNLTSILLSFNHLEGPIPIGLWNLTELLDVDFSNNLLTGEIPSSLGQLKNLLSLHLDSNKLEGILPMEVGNLTQLKTFSLSHNLLTGLIPSTLGQMENLTSFCLDFNHITGPIPRELGNLRLLKYLNLSHNSLFGSIPLEIANAISLVEVDLSHNNLTGSILSPILKCPYVEKVDLSYNFLNGSITSEITCVENLNLSHNFLNGIIPPIFGIYSVLHKLDLSYNNLTGKLYKDLAHLPYINLSYNSFDFSSDLDLKLKTPDYCYFAKDTLISYHMPNFTSCHFLYQTNPPQTRNSKAFMLIALPIVGFILLVFLSTVYFTRSTFNSKLKGMLTKNGDLFSIWNYDGKIAFDDIIKATEDFDIKYCIGTGGYGSVYRAQLPGSGNIVALKKLHQMESQNPSFDRSFRNEVKMLTEIRHKNIVRLHGYCLHNRYMFLIYQYMERGSLFYVLNNDVEAEELNWTKRVTIIKGMAQALSYMHHDCNPPIIHRDVTSSNVLLNSKLEAFVSDFGTARLLDPDSSNQTLVVGTYGYIAPELAYTLTVTEKCDVYSFGVVALETLMGRHPGELISSLSNSSTQHILLKDLLDSRLLLPVLPKEAQDIVHVVTLALACLCSKPKSRPSMQQVAQELCSSKPPSPLPFPEISINQLMT</sequence>
<keyword evidence="10 19" id="KW-0547">Nucleotide-binding</keyword>
<evidence type="ECO:0000256" key="20">
    <source>
        <dbReference type="SAM" id="Phobius"/>
    </source>
</evidence>
<name>A0AAN9S7D0_PSOTE</name>
<evidence type="ECO:0000256" key="7">
    <source>
        <dbReference type="ARBA" id="ARBA00022692"/>
    </source>
</evidence>
<dbReference type="FunFam" id="3.30.200.20:FF:000309">
    <property type="entry name" value="Leucine-rich repeat receptor protein kinase MSP1"/>
    <property type="match status" value="1"/>
</dbReference>
<dbReference type="InterPro" id="IPR000719">
    <property type="entry name" value="Prot_kinase_dom"/>
</dbReference>
<comment type="catalytic activity">
    <reaction evidence="17">
        <text>L-threonyl-[protein] + ATP = O-phospho-L-threonyl-[protein] + ADP + H(+)</text>
        <dbReference type="Rhea" id="RHEA:46608"/>
        <dbReference type="Rhea" id="RHEA-COMP:11060"/>
        <dbReference type="Rhea" id="RHEA-COMP:11605"/>
        <dbReference type="ChEBI" id="CHEBI:15378"/>
        <dbReference type="ChEBI" id="CHEBI:30013"/>
        <dbReference type="ChEBI" id="CHEBI:30616"/>
        <dbReference type="ChEBI" id="CHEBI:61977"/>
        <dbReference type="ChEBI" id="CHEBI:456216"/>
        <dbReference type="EC" id="2.7.11.1"/>
    </reaction>
</comment>
<dbReference type="SUPFAM" id="SSF56112">
    <property type="entry name" value="Protein kinase-like (PK-like)"/>
    <property type="match status" value="1"/>
</dbReference>
<feature type="transmembrane region" description="Helical" evidence="20">
    <location>
        <begin position="473"/>
        <end position="495"/>
    </location>
</feature>
<dbReference type="InterPro" id="IPR017441">
    <property type="entry name" value="Protein_kinase_ATP_BS"/>
</dbReference>
<keyword evidence="4" id="KW-0597">Phosphoprotein</keyword>
<dbReference type="Pfam" id="PF13855">
    <property type="entry name" value="LRR_8"/>
    <property type="match status" value="2"/>
</dbReference>
<comment type="subcellular location">
    <subcellularLocation>
        <location evidence="1">Membrane</location>
        <topology evidence="1">Single-pass type I membrane protein</topology>
    </subcellularLocation>
</comment>
<evidence type="ECO:0000256" key="11">
    <source>
        <dbReference type="ARBA" id="ARBA00022777"/>
    </source>
</evidence>
<evidence type="ECO:0000259" key="21">
    <source>
        <dbReference type="PROSITE" id="PS50011"/>
    </source>
</evidence>
<dbReference type="PANTHER" id="PTHR48005">
    <property type="entry name" value="LEUCINE RICH REPEAT KINASE 2"/>
    <property type="match status" value="1"/>
</dbReference>
<dbReference type="GO" id="GO:0005524">
    <property type="term" value="F:ATP binding"/>
    <property type="evidence" value="ECO:0007669"/>
    <property type="project" value="UniProtKB-UniRule"/>
</dbReference>
<evidence type="ECO:0000256" key="1">
    <source>
        <dbReference type="ARBA" id="ARBA00004479"/>
    </source>
</evidence>
<dbReference type="PROSITE" id="PS50011">
    <property type="entry name" value="PROTEIN_KINASE_DOM"/>
    <property type="match status" value="1"/>
</dbReference>
<dbReference type="Gene3D" id="1.10.510.10">
    <property type="entry name" value="Transferase(Phosphotransferase) domain 1"/>
    <property type="match status" value="1"/>
</dbReference>
<evidence type="ECO:0000256" key="4">
    <source>
        <dbReference type="ARBA" id="ARBA00022553"/>
    </source>
</evidence>
<dbReference type="InterPro" id="IPR001611">
    <property type="entry name" value="Leu-rich_rpt"/>
</dbReference>